<evidence type="ECO:0000259" key="9">
    <source>
        <dbReference type="Pfam" id="PF00275"/>
    </source>
</evidence>
<evidence type="ECO:0000256" key="3">
    <source>
        <dbReference type="ARBA" id="ARBA00012450"/>
    </source>
</evidence>
<evidence type="ECO:0000256" key="4">
    <source>
        <dbReference type="ARBA" id="ARBA00022605"/>
    </source>
</evidence>
<dbReference type="GO" id="GO:0003866">
    <property type="term" value="F:3-phosphoshikimate 1-carboxyvinyltransferase activity"/>
    <property type="evidence" value="ECO:0007669"/>
    <property type="project" value="UniProtKB-EC"/>
</dbReference>
<evidence type="ECO:0000256" key="2">
    <source>
        <dbReference type="ARBA" id="ARBA00009948"/>
    </source>
</evidence>
<protein>
    <recommendedName>
        <fullName evidence="3">3-phosphoshikimate 1-carboxyvinyltransferase</fullName>
        <ecNumber evidence="3">2.5.1.19</ecNumber>
    </recommendedName>
    <alternativeName>
        <fullName evidence="7">5-enolpyruvylshikimate-3-phosphate synthase</fullName>
    </alternativeName>
</protein>
<dbReference type="UniPathway" id="UPA00053">
    <property type="reaction ID" value="UER00089"/>
</dbReference>
<evidence type="ECO:0000313" key="10">
    <source>
        <dbReference type="EMBL" id="VEJ36223.1"/>
    </source>
</evidence>
<dbReference type="Proteomes" id="UP000269544">
    <property type="component" value="Chromosome"/>
</dbReference>
<keyword evidence="5 10" id="KW-0808">Transferase</keyword>
<dbReference type="GO" id="GO:0009423">
    <property type="term" value="P:chorismate biosynthetic process"/>
    <property type="evidence" value="ECO:0007669"/>
    <property type="project" value="UniProtKB-UniPathway"/>
</dbReference>
<evidence type="ECO:0000256" key="6">
    <source>
        <dbReference type="ARBA" id="ARBA00023141"/>
    </source>
</evidence>
<proteinExistence type="inferred from homology"/>
<evidence type="ECO:0000313" key="11">
    <source>
        <dbReference type="Proteomes" id="UP000269544"/>
    </source>
</evidence>
<dbReference type="RefSeq" id="WP_164715256.1">
    <property type="nucleotide sequence ID" value="NZ_LR134523.1"/>
</dbReference>
<dbReference type="SUPFAM" id="SSF55205">
    <property type="entry name" value="EPT/RTPC-like"/>
    <property type="match status" value="1"/>
</dbReference>
<keyword evidence="4" id="KW-0028">Amino-acid biosynthesis</keyword>
<evidence type="ECO:0000256" key="8">
    <source>
        <dbReference type="ARBA" id="ARBA00044633"/>
    </source>
</evidence>
<dbReference type="InterPro" id="IPR006264">
    <property type="entry name" value="EPSP_synthase"/>
</dbReference>
<dbReference type="InterPro" id="IPR013792">
    <property type="entry name" value="RNA3'P_cycl/enolpyr_Trfase_a/b"/>
</dbReference>
<gene>
    <name evidence="10" type="primary">aroA</name>
    <name evidence="10" type="ORF">NCTC13079_01427</name>
</gene>
<dbReference type="EMBL" id="LR134523">
    <property type="protein sequence ID" value="VEJ36223.1"/>
    <property type="molecule type" value="Genomic_DNA"/>
</dbReference>
<dbReference type="InterPro" id="IPR001986">
    <property type="entry name" value="Enolpyruvate_Tfrase_dom"/>
</dbReference>
<dbReference type="Gene3D" id="3.65.10.10">
    <property type="entry name" value="Enolpyruvate transferase domain"/>
    <property type="match status" value="3"/>
</dbReference>
<dbReference type="InterPro" id="IPR036968">
    <property type="entry name" value="Enolpyruvate_Tfrase_sf"/>
</dbReference>
<comment type="similarity">
    <text evidence="2">Belongs to the EPSP synthase family.</text>
</comment>
<comment type="pathway">
    <text evidence="1">Metabolic intermediate biosynthesis; chorismate biosynthesis; chorismate from D-erythrose 4-phosphate and phosphoenolpyruvate: step 6/7.</text>
</comment>
<dbReference type="PANTHER" id="PTHR21090:SF5">
    <property type="entry name" value="PENTAFUNCTIONAL AROM POLYPEPTIDE"/>
    <property type="match status" value="1"/>
</dbReference>
<evidence type="ECO:0000256" key="5">
    <source>
        <dbReference type="ARBA" id="ARBA00022679"/>
    </source>
</evidence>
<dbReference type="PROSITE" id="PS00885">
    <property type="entry name" value="EPSP_SYNTHASE_2"/>
    <property type="match status" value="1"/>
</dbReference>
<keyword evidence="11" id="KW-1185">Reference proteome</keyword>
<reference evidence="10 11" key="1">
    <citation type="submission" date="2018-12" db="EMBL/GenBank/DDBJ databases">
        <authorList>
            <consortium name="Pathogen Informatics"/>
        </authorList>
    </citation>
    <scope>NUCLEOTIDE SEQUENCE [LARGE SCALE GENOMIC DNA]</scope>
    <source>
        <strain evidence="10 11">NCTC13079</strain>
    </source>
</reference>
<dbReference type="Pfam" id="PF00275">
    <property type="entry name" value="EPSP_synthase"/>
    <property type="match status" value="1"/>
</dbReference>
<evidence type="ECO:0000256" key="1">
    <source>
        <dbReference type="ARBA" id="ARBA00004811"/>
    </source>
</evidence>
<keyword evidence="6" id="KW-0057">Aromatic amino acid biosynthesis</keyword>
<dbReference type="InterPro" id="IPR023193">
    <property type="entry name" value="EPSP_synthase_CS"/>
</dbReference>
<name>A0A3S4YW63_9FIRM</name>
<dbReference type="PIRSF" id="PIRSF000505">
    <property type="entry name" value="EPSPS"/>
    <property type="match status" value="1"/>
</dbReference>
<dbReference type="GO" id="GO:0008652">
    <property type="term" value="P:amino acid biosynthetic process"/>
    <property type="evidence" value="ECO:0007669"/>
    <property type="project" value="UniProtKB-KW"/>
</dbReference>
<evidence type="ECO:0000256" key="7">
    <source>
        <dbReference type="ARBA" id="ARBA00030046"/>
    </source>
</evidence>
<sequence>MNIHLAPRRWQGAVSVPPSKSLAHRHIALAALSPQGGVVELDEISRDVAATIRAVTALGANIHKDRNRIHIGAARTVKTAVIDADESATTLRFFLAIAPALAQTAVFTGSARLGQRLGEAGLRTLAEAGVAVEGTGLPLTARGPLRLRKITVDASKTAQFASGFLLAALAMPGEVAVEIKRPVSRPYIAMTAEMIRRAGGAIQTVPGGYIVGDAPLQKIEAKIEGDWSQAAYFYGANALGSSVRVQNIQPDSLQGDRAVGEYIETLRTGGAIDLTDHPDLFPPLAVVASRFGGKFYGIERLRKKESDRIRATADLLGALGIDCDYTDGIFTVRPGRLQGGTVDARGDHRIAFSAAMASTAADGAVVIRGAEAVDKSWPGFFDAVRRLGGKPCTI</sequence>
<dbReference type="PANTHER" id="PTHR21090">
    <property type="entry name" value="AROM/DEHYDROQUINATE SYNTHASE"/>
    <property type="match status" value="1"/>
</dbReference>
<dbReference type="EC" id="2.5.1.19" evidence="3"/>
<accession>A0A3S4YW63</accession>
<dbReference type="KEGG" id="piv:NCTC13079_01427"/>
<dbReference type="AlphaFoldDB" id="A0A3S4YW63"/>
<comment type="catalytic activity">
    <reaction evidence="8">
        <text>3-phosphoshikimate + phosphoenolpyruvate = 5-O-(1-carboxyvinyl)-3-phosphoshikimate + phosphate</text>
        <dbReference type="Rhea" id="RHEA:21256"/>
        <dbReference type="ChEBI" id="CHEBI:43474"/>
        <dbReference type="ChEBI" id="CHEBI:57701"/>
        <dbReference type="ChEBI" id="CHEBI:58702"/>
        <dbReference type="ChEBI" id="CHEBI:145989"/>
        <dbReference type="EC" id="2.5.1.19"/>
    </reaction>
    <physiologicalReaction direction="left-to-right" evidence="8">
        <dbReference type="Rhea" id="RHEA:21257"/>
    </physiologicalReaction>
</comment>
<organism evidence="10 11">
    <name type="scientific">Aedoeadaptatus ivorii</name>
    <dbReference type="NCBI Taxonomy" id="54006"/>
    <lineage>
        <taxon>Bacteria</taxon>
        <taxon>Bacillati</taxon>
        <taxon>Bacillota</taxon>
        <taxon>Tissierellia</taxon>
        <taxon>Tissierellales</taxon>
        <taxon>Peptoniphilaceae</taxon>
        <taxon>Aedoeadaptatus</taxon>
    </lineage>
</organism>
<feature type="domain" description="Enolpyruvate transferase" evidence="9">
    <location>
        <begin position="7"/>
        <end position="382"/>
    </location>
</feature>
<dbReference type="GO" id="GO:0009073">
    <property type="term" value="P:aromatic amino acid family biosynthetic process"/>
    <property type="evidence" value="ECO:0007669"/>
    <property type="project" value="UniProtKB-KW"/>
</dbReference>